<comment type="caution">
    <text evidence="11">The sequence shown here is derived from an EMBL/GenBank/DDBJ whole genome shotgun (WGS) entry which is preliminary data.</text>
</comment>
<evidence type="ECO:0000256" key="7">
    <source>
        <dbReference type="ARBA" id="ARBA00022779"/>
    </source>
</evidence>
<accession>A0A7X0ETG8</accession>
<evidence type="ECO:0000256" key="5">
    <source>
        <dbReference type="ARBA" id="ARBA00022500"/>
    </source>
</evidence>
<dbReference type="RefSeq" id="WP_184681522.1">
    <property type="nucleotide sequence ID" value="NZ_JACHLL010000002.1"/>
</dbReference>
<evidence type="ECO:0000256" key="3">
    <source>
        <dbReference type="ARBA" id="ARBA00008281"/>
    </source>
</evidence>
<keyword evidence="10" id="KW-0997">Cell inner membrane</keyword>
<organism evidence="11 12">
    <name type="scientific">Pseudomonas fluvialis</name>
    <dbReference type="NCBI Taxonomy" id="1793966"/>
    <lineage>
        <taxon>Bacteria</taxon>
        <taxon>Pseudomonadati</taxon>
        <taxon>Pseudomonadota</taxon>
        <taxon>Gammaproteobacteria</taxon>
        <taxon>Pseudomonadales</taxon>
        <taxon>Pseudomonadaceae</taxon>
        <taxon>Pseudomonas</taxon>
    </lineage>
</organism>
<evidence type="ECO:0000313" key="11">
    <source>
        <dbReference type="EMBL" id="MBB6341044.1"/>
    </source>
</evidence>
<name>A0A7X0ETG8_9PSED</name>
<keyword evidence="5 10" id="KW-0145">Chemotaxis</keyword>
<evidence type="ECO:0000256" key="4">
    <source>
        <dbReference type="ARBA" id="ARBA00022475"/>
    </source>
</evidence>
<reference evidence="11 12" key="1">
    <citation type="submission" date="2020-08" db="EMBL/GenBank/DDBJ databases">
        <title>Functional genomics of gut bacteria from endangered species of beetles.</title>
        <authorList>
            <person name="Carlos-Shanley C."/>
        </authorList>
    </citation>
    <scope>NUCLEOTIDE SEQUENCE [LARGE SCALE GENOMIC DNA]</scope>
    <source>
        <strain evidence="11 12">S00202</strain>
    </source>
</reference>
<evidence type="ECO:0000256" key="9">
    <source>
        <dbReference type="ARBA" id="ARBA00023136"/>
    </source>
</evidence>
<keyword evidence="7 10" id="KW-0283">Flagellar rotation</keyword>
<dbReference type="GO" id="GO:0006935">
    <property type="term" value="P:chemotaxis"/>
    <property type="evidence" value="ECO:0007669"/>
    <property type="project" value="UniProtKB-KW"/>
</dbReference>
<comment type="similarity">
    <text evidence="3 10">Belongs to the FliL family.</text>
</comment>
<keyword evidence="11" id="KW-0966">Cell projection</keyword>
<keyword evidence="11" id="KW-0969">Cilium</keyword>
<keyword evidence="12" id="KW-1185">Reference proteome</keyword>
<comment type="function">
    <text evidence="1 10">Controls the rotational direction of flagella during chemotaxis.</text>
</comment>
<dbReference type="GO" id="GO:0005886">
    <property type="term" value="C:plasma membrane"/>
    <property type="evidence" value="ECO:0007669"/>
    <property type="project" value="UniProtKB-SubCell"/>
</dbReference>
<evidence type="ECO:0000256" key="8">
    <source>
        <dbReference type="ARBA" id="ARBA00022989"/>
    </source>
</evidence>
<dbReference type="GO" id="GO:0009425">
    <property type="term" value="C:bacterial-type flagellum basal body"/>
    <property type="evidence" value="ECO:0007669"/>
    <property type="project" value="InterPro"/>
</dbReference>
<dbReference type="PANTHER" id="PTHR35091:SF2">
    <property type="entry name" value="FLAGELLAR PROTEIN FLIL"/>
    <property type="match status" value="1"/>
</dbReference>
<dbReference type="NCBIfam" id="NF004285">
    <property type="entry name" value="PRK05696.1"/>
    <property type="match status" value="1"/>
</dbReference>
<dbReference type="Proteomes" id="UP000557193">
    <property type="component" value="Unassembled WGS sequence"/>
</dbReference>
<dbReference type="EMBL" id="JACHLL010000002">
    <property type="protein sequence ID" value="MBB6341044.1"/>
    <property type="molecule type" value="Genomic_DNA"/>
</dbReference>
<evidence type="ECO:0000256" key="1">
    <source>
        <dbReference type="ARBA" id="ARBA00002254"/>
    </source>
</evidence>
<keyword evidence="4" id="KW-1003">Cell membrane</keyword>
<keyword evidence="6 10" id="KW-0812">Transmembrane</keyword>
<sequence>MAKKEAPQDAAEGAPAGKSRLKLIIIVVVALLLVIGASVGATWFLLGGKGDKKAEAAKEEAAVAEGEEKTAKKKEAIYQFIAPAFVVNFNHAGRQRYMQVTVSLMGRDEKQMEALNAHMPLIRNRLVMLFSSQDFASLLTPVGKEMLRQQATATVQELAKKEIGELVIEQVLFTNFVLQ</sequence>
<dbReference type="GO" id="GO:0071978">
    <property type="term" value="P:bacterial-type flagellum-dependent swarming motility"/>
    <property type="evidence" value="ECO:0007669"/>
    <property type="project" value="TreeGrafter"/>
</dbReference>
<proteinExistence type="inferred from homology"/>
<dbReference type="Pfam" id="PF03748">
    <property type="entry name" value="FliL"/>
    <property type="match status" value="1"/>
</dbReference>
<dbReference type="AlphaFoldDB" id="A0A7X0ETG8"/>
<feature type="transmembrane region" description="Helical" evidence="10">
    <location>
        <begin position="23"/>
        <end position="46"/>
    </location>
</feature>
<evidence type="ECO:0000256" key="10">
    <source>
        <dbReference type="RuleBase" id="RU364125"/>
    </source>
</evidence>
<keyword evidence="8 10" id="KW-1133">Transmembrane helix</keyword>
<evidence type="ECO:0000313" key="12">
    <source>
        <dbReference type="Proteomes" id="UP000557193"/>
    </source>
</evidence>
<gene>
    <name evidence="11" type="ORF">HNP49_001201</name>
</gene>
<dbReference type="InterPro" id="IPR005503">
    <property type="entry name" value="FliL"/>
</dbReference>
<comment type="subcellular location">
    <subcellularLocation>
        <location evidence="10">Cell inner membrane</location>
    </subcellularLocation>
    <subcellularLocation>
        <location evidence="2">Cell membrane</location>
        <topology evidence="2">Single-pass membrane protein</topology>
    </subcellularLocation>
</comment>
<evidence type="ECO:0000256" key="2">
    <source>
        <dbReference type="ARBA" id="ARBA00004162"/>
    </source>
</evidence>
<keyword evidence="11" id="KW-0282">Flagellum</keyword>
<dbReference type="PANTHER" id="PTHR35091">
    <property type="entry name" value="FLAGELLAR PROTEIN FLIL"/>
    <property type="match status" value="1"/>
</dbReference>
<keyword evidence="9 10" id="KW-0472">Membrane</keyword>
<evidence type="ECO:0000256" key="6">
    <source>
        <dbReference type="ARBA" id="ARBA00022692"/>
    </source>
</evidence>
<protein>
    <recommendedName>
        <fullName evidence="10">Flagellar protein FliL</fullName>
    </recommendedName>
</protein>